<sequence>MHLTLSLIFFNFFFNSFLKQTNGLSSNKEVDFYTEVLYPTFRRHRSRLRQKAFLYGGSPMSKIRGARDVEKKINNVLSVQNECLYQMQTLFCNGMKTNNLNTSFSCGADISLNENSDKNVNKFLISDVKINFTETIKFKLFLHPIPINENSSQTNNQNYQEKGTILLDIKCWPKFVSFFKSQNNTLPILKVV</sequence>
<reference evidence="2" key="1">
    <citation type="submission" date="2021-02" db="EMBL/GenBank/DDBJ databases">
        <authorList>
            <person name="Nowell W R."/>
        </authorList>
    </citation>
    <scope>NUCLEOTIDE SEQUENCE</scope>
    <source>
        <strain evidence="2">Ploen Becks lab</strain>
    </source>
</reference>
<keyword evidence="1" id="KW-0732">Signal</keyword>
<evidence type="ECO:0000313" key="3">
    <source>
        <dbReference type="Proteomes" id="UP000663879"/>
    </source>
</evidence>
<dbReference type="EMBL" id="CAJNOC010005565">
    <property type="protein sequence ID" value="CAF1055737.1"/>
    <property type="molecule type" value="Genomic_DNA"/>
</dbReference>
<gene>
    <name evidence="2" type="ORF">OXX778_LOCUS19043</name>
</gene>
<evidence type="ECO:0000313" key="2">
    <source>
        <dbReference type="EMBL" id="CAF1055737.1"/>
    </source>
</evidence>
<evidence type="ECO:0000256" key="1">
    <source>
        <dbReference type="SAM" id="SignalP"/>
    </source>
</evidence>
<dbReference type="AlphaFoldDB" id="A0A814KTT4"/>
<organism evidence="2 3">
    <name type="scientific">Brachionus calyciflorus</name>
    <dbReference type="NCBI Taxonomy" id="104777"/>
    <lineage>
        <taxon>Eukaryota</taxon>
        <taxon>Metazoa</taxon>
        <taxon>Spiralia</taxon>
        <taxon>Gnathifera</taxon>
        <taxon>Rotifera</taxon>
        <taxon>Eurotatoria</taxon>
        <taxon>Monogononta</taxon>
        <taxon>Pseudotrocha</taxon>
        <taxon>Ploima</taxon>
        <taxon>Brachionidae</taxon>
        <taxon>Brachionus</taxon>
    </lineage>
</organism>
<keyword evidence="3" id="KW-1185">Reference proteome</keyword>
<dbReference type="Proteomes" id="UP000663879">
    <property type="component" value="Unassembled WGS sequence"/>
</dbReference>
<accession>A0A814KTT4</accession>
<proteinExistence type="predicted"/>
<feature type="chain" id="PRO_5032569735" evidence="1">
    <location>
        <begin position="24"/>
        <end position="192"/>
    </location>
</feature>
<protein>
    <submittedName>
        <fullName evidence="2">Uncharacterized protein</fullName>
    </submittedName>
</protein>
<comment type="caution">
    <text evidence="2">The sequence shown here is derived from an EMBL/GenBank/DDBJ whole genome shotgun (WGS) entry which is preliminary data.</text>
</comment>
<name>A0A814KTT4_9BILA</name>
<feature type="signal peptide" evidence="1">
    <location>
        <begin position="1"/>
        <end position="23"/>
    </location>
</feature>